<feature type="compositionally biased region" description="Basic and acidic residues" evidence="4">
    <location>
        <begin position="236"/>
        <end position="280"/>
    </location>
</feature>
<dbReference type="Gene3D" id="3.40.50.10140">
    <property type="entry name" value="Toll/interleukin-1 receptor homology (TIR) domain"/>
    <property type="match status" value="1"/>
</dbReference>
<dbReference type="PANTHER" id="PTHR19848">
    <property type="entry name" value="WD40 REPEAT PROTEIN"/>
    <property type="match status" value="1"/>
</dbReference>
<feature type="compositionally biased region" description="Basic and acidic residues" evidence="4">
    <location>
        <begin position="301"/>
        <end position="373"/>
    </location>
</feature>
<organism evidence="7 8">
    <name type="scientific">Actinoplanes missouriensis (strain ATCC 14538 / DSM 43046 / CBS 188.64 / JCM 3121 / NBRC 102363 / NCIMB 12654 / NRRL B-3342 / UNCC 431)</name>
    <dbReference type="NCBI Taxonomy" id="512565"/>
    <lineage>
        <taxon>Bacteria</taxon>
        <taxon>Bacillati</taxon>
        <taxon>Actinomycetota</taxon>
        <taxon>Actinomycetes</taxon>
        <taxon>Micromonosporales</taxon>
        <taxon>Micromonosporaceae</taxon>
        <taxon>Actinoplanes</taxon>
    </lineage>
</organism>
<dbReference type="InterPro" id="IPR011047">
    <property type="entry name" value="Quinoprotein_ADH-like_sf"/>
</dbReference>
<keyword evidence="5" id="KW-0812">Transmembrane</keyword>
<gene>
    <name evidence="7" type="ordered locus">AMIS_31300</name>
</gene>
<dbReference type="OrthoDB" id="134501at2"/>
<dbReference type="PATRIC" id="fig|512565.3.peg.3125"/>
<evidence type="ECO:0000256" key="1">
    <source>
        <dbReference type="ARBA" id="ARBA00022574"/>
    </source>
</evidence>
<dbReference type="eggNOG" id="COG2319">
    <property type="taxonomic scope" value="Bacteria"/>
</dbReference>
<dbReference type="PROSITE" id="PS50082">
    <property type="entry name" value="WD_REPEATS_2"/>
    <property type="match status" value="1"/>
</dbReference>
<dbReference type="SMART" id="SM00255">
    <property type="entry name" value="TIR"/>
    <property type="match status" value="1"/>
</dbReference>
<reference evidence="7 8" key="1">
    <citation type="submission" date="2012-02" db="EMBL/GenBank/DDBJ databases">
        <title>Complete genome sequence of Actinoplanes missouriensis 431 (= NBRC 102363).</title>
        <authorList>
            <person name="Ohnishi Y."/>
            <person name="Ishikawa J."/>
            <person name="Sekine M."/>
            <person name="Hosoyama A."/>
            <person name="Harada T."/>
            <person name="Narita H."/>
            <person name="Hata T."/>
            <person name="Konno Y."/>
            <person name="Tutikane K."/>
            <person name="Fujita N."/>
            <person name="Horinouchi S."/>
            <person name="Hayakawa M."/>
        </authorList>
    </citation>
    <scope>NUCLEOTIDE SEQUENCE [LARGE SCALE GENOMIC DNA]</scope>
    <source>
        <strain evidence="8">ATCC 14538 / DSM 43046 / CBS 188.64 / JCM 3121 / NBRC 102363 / NCIMB 12654 / NRRL B-3342 / UNCC 431</strain>
    </source>
</reference>
<keyword evidence="1 3" id="KW-0853">WD repeat</keyword>
<dbReference type="KEGG" id="ams:AMIS_31300"/>
<dbReference type="InterPro" id="IPR001680">
    <property type="entry name" value="WD40_rpt"/>
</dbReference>
<protein>
    <recommendedName>
        <fullName evidence="6">TIR domain-containing protein</fullName>
    </recommendedName>
</protein>
<dbReference type="SMART" id="SM00320">
    <property type="entry name" value="WD40"/>
    <property type="match status" value="12"/>
</dbReference>
<name>I0H5R3_ACTM4</name>
<dbReference type="SUPFAM" id="SSF50998">
    <property type="entry name" value="Quinoprotein alcohol dehydrogenase-like"/>
    <property type="match status" value="2"/>
</dbReference>
<dbReference type="InterPro" id="IPR000157">
    <property type="entry name" value="TIR_dom"/>
</dbReference>
<feature type="compositionally biased region" description="Basic and acidic residues" evidence="4">
    <location>
        <begin position="381"/>
        <end position="413"/>
    </location>
</feature>
<feature type="domain" description="TIR" evidence="6">
    <location>
        <begin position="1"/>
        <end position="126"/>
    </location>
</feature>
<evidence type="ECO:0000259" key="6">
    <source>
        <dbReference type="PROSITE" id="PS50104"/>
    </source>
</evidence>
<dbReference type="PANTHER" id="PTHR19848:SF8">
    <property type="entry name" value="F-BOX AND WD REPEAT DOMAIN CONTAINING 7"/>
    <property type="match status" value="1"/>
</dbReference>
<dbReference type="GO" id="GO:0007165">
    <property type="term" value="P:signal transduction"/>
    <property type="evidence" value="ECO:0007669"/>
    <property type="project" value="InterPro"/>
</dbReference>
<dbReference type="InterPro" id="IPR035897">
    <property type="entry name" value="Toll_tir_struct_dom_sf"/>
</dbReference>
<keyword evidence="5" id="KW-0472">Membrane</keyword>
<proteinExistence type="predicted"/>
<evidence type="ECO:0000256" key="4">
    <source>
        <dbReference type="SAM" id="MobiDB-lite"/>
    </source>
</evidence>
<feature type="region of interest" description="Disordered" evidence="4">
    <location>
        <begin position="228"/>
        <end position="413"/>
    </location>
</feature>
<dbReference type="InterPro" id="IPR015943">
    <property type="entry name" value="WD40/YVTN_repeat-like_dom_sf"/>
</dbReference>
<evidence type="ECO:0000313" key="7">
    <source>
        <dbReference type="EMBL" id="BAL88350.1"/>
    </source>
</evidence>
<keyword evidence="5" id="KW-1133">Transmembrane helix</keyword>
<dbReference type="Pfam" id="PF00400">
    <property type="entry name" value="WD40"/>
    <property type="match status" value="4"/>
</dbReference>
<dbReference type="Pfam" id="PF13676">
    <property type="entry name" value="TIR_2"/>
    <property type="match status" value="1"/>
</dbReference>
<dbReference type="PROSITE" id="PS50104">
    <property type="entry name" value="TIR"/>
    <property type="match status" value="1"/>
</dbReference>
<feature type="compositionally biased region" description="Low complexity" evidence="4">
    <location>
        <begin position="281"/>
        <end position="300"/>
    </location>
</feature>
<dbReference type="STRING" id="512565.AMIS_31300"/>
<accession>I0H5R3</accession>
<feature type="transmembrane region" description="Helical" evidence="5">
    <location>
        <begin position="188"/>
        <end position="211"/>
    </location>
</feature>
<evidence type="ECO:0000256" key="5">
    <source>
        <dbReference type="SAM" id="Phobius"/>
    </source>
</evidence>
<keyword evidence="8" id="KW-1185">Reference proteome</keyword>
<evidence type="ECO:0000256" key="3">
    <source>
        <dbReference type="PROSITE-ProRule" id="PRU00221"/>
    </source>
</evidence>
<sequence>MPFDGFISYSHAADGRLAPAVQRGLHRLARPWHRRRALWIFRDQTGLAVTPGLWSSIQTALDGSQFFVLLASPEAARSPWVNKEIEHWVATKSPQRVLPVLTDGEWRWDPATGDFTDDSTAVPDALRGVFAEEPLYLDLRWARDDLHLTLRHARFRDSIAQLAAPMHGVSKDELESEDVRQHRRARRLWSAATATLVVLAMVASFTGVLAMRNAGRANAEAVEAQRQQRIAAEQRGSAERATEESRRQQENAQTQEERARAAAEETRRQERLAGEQRVLADEAAAEAATQQENAGRQAQNARREQENARRAAEDARREQENARRHEEDARRQKENARRQQEDARRNAEDARRQREDAERQKDNARRSEGEARRQQQLADQAEERAREQEKLARHHRDLAAEATEERRRQEKIAREQEALAREAAEEARRQREEAALQRRIAINQRLVERARAMIEDDPQKALMLGVAAQRVHPGTTTDDQLSHLVMSTNYAGAMPGVTDVVTVADDVLATADADRTVSLWNVADPARPARLTRLPATGTAAPTLTVSTDGKTLAIADGSPAAALWNITDHTSPVRAEPLTDAAGIVTVALSPDGRTVATSNRAKDTVLWDVTPGRAPVILATLPQASSLTFSPDGRTAVTSGPTVTVWNLADRATPAALSTLTGARPGGMVAFNPKLNVVVVEEDLGWVAPWDLRNPAAPKRGSGLDAKTRGSTLTGVGFSPDGLMVVVSDSSGTTSLTNFSLGSIPGQAIALGRVATLTGRDGPITSVTMSRDGRMLITAGERRTATLWRIRGMFGRDPIGAFTRPSPADVVGVAFGPDGRTVLAADAPGTAVTWDLSDPANPVERPARELNTGRIQLMKQSPDGRTLAVGGMDEVVTLLDMTAPDGPAVLATIGKGGEDVTAFTFSPAGKTLAVGRADGTTTLYDLTDPTDPAAITKVTDRATVNVIAFSADGLTMAVGAGFAVSLWTLADPSAPMRHAELGTGDFVFAAALTPDGRTLAVGAGLTGASTLWDIADLARPHRLATVQGTTSGARWLGFSPDGRTLATAGTGEARLWDVTDRSTPFRYATLANPKLKTIDLTFSPDGRTLAAGGSRHVTLWDYSVPQSLAAAPEAHACAVTGRGLTKEEWTGYIPELPYQPTC</sequence>
<dbReference type="AlphaFoldDB" id="I0H5R3"/>
<dbReference type="RefSeq" id="WP_014443245.1">
    <property type="nucleotide sequence ID" value="NC_017093.1"/>
</dbReference>
<keyword evidence="2" id="KW-0677">Repeat</keyword>
<dbReference type="Gene3D" id="2.130.10.10">
    <property type="entry name" value="YVTN repeat-like/Quinoprotein amine dehydrogenase"/>
    <property type="match status" value="4"/>
</dbReference>
<feature type="repeat" description="WD" evidence="3">
    <location>
        <begin position="759"/>
        <end position="793"/>
    </location>
</feature>
<evidence type="ECO:0000256" key="2">
    <source>
        <dbReference type="ARBA" id="ARBA00022737"/>
    </source>
</evidence>
<evidence type="ECO:0000313" key="8">
    <source>
        <dbReference type="Proteomes" id="UP000007882"/>
    </source>
</evidence>
<dbReference type="eggNOG" id="COG1340">
    <property type="taxonomic scope" value="Bacteria"/>
</dbReference>
<dbReference type="Proteomes" id="UP000007882">
    <property type="component" value="Chromosome"/>
</dbReference>
<dbReference type="EMBL" id="AP012319">
    <property type="protein sequence ID" value="BAL88350.1"/>
    <property type="molecule type" value="Genomic_DNA"/>
</dbReference>
<dbReference type="HOGENOM" id="CLU_014301_0_0_11"/>
<dbReference type="SUPFAM" id="SSF52200">
    <property type="entry name" value="Toll/Interleukin receptor TIR domain"/>
    <property type="match status" value="1"/>
</dbReference>